<feature type="region of interest" description="Disordered" evidence="4">
    <location>
        <begin position="38"/>
        <end position="63"/>
    </location>
</feature>
<evidence type="ECO:0000256" key="4">
    <source>
        <dbReference type="SAM" id="MobiDB-lite"/>
    </source>
</evidence>
<dbReference type="EMBL" id="OR769223">
    <property type="protein sequence ID" value="WQJ53873.1"/>
    <property type="molecule type" value="Genomic_DNA"/>
</dbReference>
<feature type="compositionally biased region" description="Basic residues" evidence="4">
    <location>
        <begin position="40"/>
        <end position="50"/>
    </location>
</feature>
<keyword evidence="6" id="KW-1185">Reference proteome</keyword>
<dbReference type="Proteomes" id="UP001358193">
    <property type="component" value="Segment"/>
</dbReference>
<proteinExistence type="inferred from homology"/>
<dbReference type="NCBIfam" id="TIGR00030">
    <property type="entry name" value="S21p"/>
    <property type="match status" value="1"/>
</dbReference>
<sequence>MLIVKVQNGNIEKALKQFKNKFSRVGIMKELRDRTEYTKKSVRKRNKKKHAEYVEHMHLNSED</sequence>
<evidence type="ECO:0000313" key="6">
    <source>
        <dbReference type="Proteomes" id="UP001358193"/>
    </source>
</evidence>
<organism evidence="5 6">
    <name type="scientific">phage Lak_Megaphage_Sonny</name>
    <dbReference type="NCBI Taxonomy" id="3109229"/>
    <lineage>
        <taxon>Viruses</taxon>
        <taxon>Duplodnaviria</taxon>
        <taxon>Heunggongvirae</taxon>
        <taxon>Uroviricota</taxon>
        <taxon>Caudoviricetes</taxon>
        <taxon>Caudoviricetes code 15 clade</taxon>
    </lineage>
</organism>
<evidence type="ECO:0000313" key="5">
    <source>
        <dbReference type="EMBL" id="WQJ53873.1"/>
    </source>
</evidence>
<keyword evidence="2" id="KW-0689">Ribosomal protein</keyword>
<comment type="similarity">
    <text evidence="1">Belongs to the bacterial ribosomal protein bS21 family.</text>
</comment>
<evidence type="ECO:0000256" key="1">
    <source>
        <dbReference type="ARBA" id="ARBA00006640"/>
    </source>
</evidence>
<name>A0ABZ0Z3Y7_9CAUD</name>
<evidence type="ECO:0000256" key="3">
    <source>
        <dbReference type="ARBA" id="ARBA00023274"/>
    </source>
</evidence>
<dbReference type="InterPro" id="IPR001911">
    <property type="entry name" value="Ribosomal_bS21"/>
</dbReference>
<protein>
    <recommendedName>
        <fullName evidence="7">30S ribosomal protein S21</fullName>
    </recommendedName>
</protein>
<evidence type="ECO:0000256" key="2">
    <source>
        <dbReference type="ARBA" id="ARBA00022980"/>
    </source>
</evidence>
<feature type="compositionally biased region" description="Basic and acidic residues" evidence="4">
    <location>
        <begin position="51"/>
        <end position="63"/>
    </location>
</feature>
<dbReference type="InterPro" id="IPR038380">
    <property type="entry name" value="Ribosomal_bS21_sf"/>
</dbReference>
<evidence type="ECO:0008006" key="7">
    <source>
        <dbReference type="Google" id="ProtNLM"/>
    </source>
</evidence>
<dbReference type="HAMAP" id="MF_00358">
    <property type="entry name" value="Ribosomal_bS21"/>
    <property type="match status" value="1"/>
</dbReference>
<dbReference type="Gene3D" id="1.20.5.1150">
    <property type="entry name" value="Ribosomal protein S8"/>
    <property type="match status" value="1"/>
</dbReference>
<accession>A0ABZ0Z3Y7</accession>
<reference evidence="5 6" key="1">
    <citation type="submission" date="2023-11" db="EMBL/GenBank/DDBJ databases">
        <authorList>
            <person name="Cook R."/>
            <person name="Crisci M."/>
            <person name="Pye H."/>
            <person name="Adriaenssens E."/>
            <person name="Santini J."/>
        </authorList>
    </citation>
    <scope>NUCLEOTIDE SEQUENCE [LARGE SCALE GENOMIC DNA]</scope>
    <source>
        <strain evidence="5">Lak_Megaphage_Sonny</strain>
    </source>
</reference>
<dbReference type="Pfam" id="PF01165">
    <property type="entry name" value="Ribosomal_S21"/>
    <property type="match status" value="1"/>
</dbReference>
<keyword evidence="3" id="KW-0687">Ribonucleoprotein</keyword>